<keyword evidence="2" id="KW-0238">DNA-binding</keyword>
<dbReference type="eggNOG" id="COG1802">
    <property type="taxonomic scope" value="Bacteria"/>
</dbReference>
<dbReference type="PANTHER" id="PTHR43537">
    <property type="entry name" value="TRANSCRIPTIONAL REGULATOR, GNTR FAMILY"/>
    <property type="match status" value="1"/>
</dbReference>
<evidence type="ECO:0000256" key="2">
    <source>
        <dbReference type="ARBA" id="ARBA00023125"/>
    </source>
</evidence>
<dbReference type="GeneID" id="95336095"/>
<accession>Q1QSL5</accession>
<dbReference type="SUPFAM" id="SSF46785">
    <property type="entry name" value="Winged helix' DNA-binding domain"/>
    <property type="match status" value="1"/>
</dbReference>
<dbReference type="PANTHER" id="PTHR43537:SF50">
    <property type="entry name" value="TRANSCRIPTIONAL REGULATORY PROTEIN"/>
    <property type="match status" value="1"/>
</dbReference>
<dbReference type="HOGENOM" id="CLU_017584_5_1_6"/>
<evidence type="ECO:0000259" key="4">
    <source>
        <dbReference type="PROSITE" id="PS50949"/>
    </source>
</evidence>
<dbReference type="Pfam" id="PF07729">
    <property type="entry name" value="FCD"/>
    <property type="match status" value="1"/>
</dbReference>
<dbReference type="EMBL" id="CP000285">
    <property type="protein sequence ID" value="ABE60543.1"/>
    <property type="molecule type" value="Genomic_DNA"/>
</dbReference>
<feature type="domain" description="HTH gntR-type" evidence="4">
    <location>
        <begin position="7"/>
        <end position="74"/>
    </location>
</feature>
<dbReference type="GO" id="GO:0003677">
    <property type="term" value="F:DNA binding"/>
    <property type="evidence" value="ECO:0007669"/>
    <property type="project" value="UniProtKB-KW"/>
</dbReference>
<dbReference type="InterPro" id="IPR036388">
    <property type="entry name" value="WH-like_DNA-bd_sf"/>
</dbReference>
<dbReference type="SMART" id="SM00895">
    <property type="entry name" value="FCD"/>
    <property type="match status" value="1"/>
</dbReference>
<dbReference type="SMART" id="SM00345">
    <property type="entry name" value="HTH_GNTR"/>
    <property type="match status" value="1"/>
</dbReference>
<evidence type="ECO:0000313" key="6">
    <source>
        <dbReference type="Proteomes" id="UP000000239"/>
    </source>
</evidence>
<dbReference type="PROSITE" id="PS50949">
    <property type="entry name" value="HTH_GNTR"/>
    <property type="match status" value="1"/>
</dbReference>
<organism evidence="5 6">
    <name type="scientific">Chromohalobacter israelensis (strain ATCC BAA-138 / DSM 3043 / CIP 106854 / NCIMB 13768 / 1H11)</name>
    <name type="common">Chromohalobacter salexigens</name>
    <dbReference type="NCBI Taxonomy" id="290398"/>
    <lineage>
        <taxon>Bacteria</taxon>
        <taxon>Pseudomonadati</taxon>
        <taxon>Pseudomonadota</taxon>
        <taxon>Gammaproteobacteria</taxon>
        <taxon>Oceanospirillales</taxon>
        <taxon>Halomonadaceae</taxon>
        <taxon>Chromohalobacter</taxon>
    </lineage>
</organism>
<reference evidence="5 6" key="1">
    <citation type="journal article" date="2011" name="Stand. Genomic Sci.">
        <title>Complete genome sequence of the halophilic and highly halotolerant Chromohalobacter salexigens type strain (1H11(T)).</title>
        <authorList>
            <person name="Copeland A."/>
            <person name="O'Connor K."/>
            <person name="Lucas S."/>
            <person name="Lapidus A."/>
            <person name="Berry K.W."/>
            <person name="Detter J.C."/>
            <person name="Del Rio T.G."/>
            <person name="Hammon N."/>
            <person name="Dalin E."/>
            <person name="Tice H."/>
            <person name="Pitluck S."/>
            <person name="Bruce D."/>
            <person name="Goodwin L."/>
            <person name="Han C."/>
            <person name="Tapia R."/>
            <person name="Saunders E."/>
            <person name="Schmutz J."/>
            <person name="Brettin T."/>
            <person name="Larimer F."/>
            <person name="Land M."/>
            <person name="Hauser L."/>
            <person name="Vargas C."/>
            <person name="Nieto J.J."/>
            <person name="Kyrpides N.C."/>
            <person name="Ivanova N."/>
            <person name="Goker M."/>
            <person name="Klenk H.P."/>
            <person name="Csonka L.N."/>
            <person name="Woyke T."/>
        </authorList>
    </citation>
    <scope>NUCLEOTIDE SEQUENCE [LARGE SCALE GENOMIC DNA]</scope>
    <source>
        <strain evidence="6">ATCC BAA-138 / DSM 3043 / CIP 106854 / NCIMB 13768 / 1H11</strain>
    </source>
</reference>
<dbReference type="InterPro" id="IPR036390">
    <property type="entry name" value="WH_DNA-bd_sf"/>
</dbReference>
<dbReference type="PRINTS" id="PR00035">
    <property type="entry name" value="HTHGNTR"/>
</dbReference>
<evidence type="ECO:0000256" key="1">
    <source>
        <dbReference type="ARBA" id="ARBA00023015"/>
    </source>
</evidence>
<dbReference type="STRING" id="290398.Csal_3199"/>
<keyword evidence="6" id="KW-1185">Reference proteome</keyword>
<gene>
    <name evidence="5" type="ordered locus">Csal_3199</name>
</gene>
<dbReference type="Proteomes" id="UP000000239">
    <property type="component" value="Chromosome"/>
</dbReference>
<dbReference type="InterPro" id="IPR008920">
    <property type="entry name" value="TF_FadR/GntR_C"/>
</dbReference>
<dbReference type="InterPro" id="IPR000524">
    <property type="entry name" value="Tscrpt_reg_HTH_GntR"/>
</dbReference>
<dbReference type="SUPFAM" id="SSF48008">
    <property type="entry name" value="GntR ligand-binding domain-like"/>
    <property type="match status" value="1"/>
</dbReference>
<sequence length="222" mass="24992">MDKIKQNTLHGEVAVRIRDMIDAGTLTPGSRVPEKQLCEQFGVSRTPLREALKVLASEGFVELLPNRGARISKLTIDTLQNTLEVMSALEGLSGELACAHVTDAELANIEALHYQMLAHYKNSNMAEYLLTNQQIHEAIVVASRNDVLIDVYKNLNQRVRRVRFSAELSREYWAKAVQDHEDIIDALRRRDGETLGKILRRHLSDKVEVSSLSDMAEPKSMS</sequence>
<dbReference type="Gene3D" id="1.10.10.10">
    <property type="entry name" value="Winged helix-like DNA-binding domain superfamily/Winged helix DNA-binding domain"/>
    <property type="match status" value="1"/>
</dbReference>
<dbReference type="RefSeq" id="WP_011508489.1">
    <property type="nucleotide sequence ID" value="NC_007963.1"/>
</dbReference>
<dbReference type="Gene3D" id="1.20.120.530">
    <property type="entry name" value="GntR ligand-binding domain-like"/>
    <property type="match status" value="1"/>
</dbReference>
<evidence type="ECO:0000256" key="3">
    <source>
        <dbReference type="ARBA" id="ARBA00023163"/>
    </source>
</evidence>
<keyword evidence="3" id="KW-0804">Transcription</keyword>
<keyword evidence="1" id="KW-0805">Transcription regulation</keyword>
<dbReference type="KEGG" id="csa:Csal_3199"/>
<proteinExistence type="predicted"/>
<dbReference type="Pfam" id="PF00392">
    <property type="entry name" value="GntR"/>
    <property type="match status" value="1"/>
</dbReference>
<name>Q1QSL5_CHRI1</name>
<dbReference type="AlphaFoldDB" id="Q1QSL5"/>
<dbReference type="GO" id="GO:0003700">
    <property type="term" value="F:DNA-binding transcription factor activity"/>
    <property type="evidence" value="ECO:0007669"/>
    <property type="project" value="InterPro"/>
</dbReference>
<protein>
    <submittedName>
        <fullName evidence="5">Transcriptional regulator, GntR family</fullName>
    </submittedName>
</protein>
<dbReference type="InterPro" id="IPR011711">
    <property type="entry name" value="GntR_C"/>
</dbReference>
<evidence type="ECO:0000313" key="5">
    <source>
        <dbReference type="EMBL" id="ABE60543.1"/>
    </source>
</evidence>
<dbReference type="OrthoDB" id="9799812at2"/>
<dbReference type="CDD" id="cd07377">
    <property type="entry name" value="WHTH_GntR"/>
    <property type="match status" value="1"/>
</dbReference>